<evidence type="ECO:0000256" key="9">
    <source>
        <dbReference type="ARBA" id="ARBA00023180"/>
    </source>
</evidence>
<keyword evidence="5 11" id="KW-1133">Transmembrane helix</keyword>
<sequence>MKLYIFIWFLLSASLSKSVSEYSNRKERDKIQENGDIIFGGLFPMHEKGHKSESCGKIKKEKGIQRVEAMMYAVDRINRDPFILPGVKIGVHILDTCSSDTYALEQCMDFIKAQLNTIDITDYKCENDKNPRYTPAKPVAGVIGAASSTVSIMVANILRLFKIPQISYASTSIDLSDKTRFGYFSRVVPNDFFQAKAMVDIAKQFGWNYVSTLADEGNYGDKGIGAFKELSAEAGICIANSFKISRIVTDESFDKIVTNLLELNRARAVVMFVNEDNCRRLISAVIRANCTSQLTFLASDSWGAKIHPVYKQESAAEGTVTILPKRHVIKDFDKYFLNLTFNSNSRNPWFGEYWEAIFNCSFTKEPDRKSCTGRQLLDTDDVSYKQEGLVQFVIDSVYALAYAIHNMLKDECETKDNFKNCSMIRDLDKEKLLQYIRNVSFTGIGGDEVRFNEKGDGLGKYDIYQYQRKDESKYEYVLVGEWTDRLDLNTSLLDWHKHSNMPPVSVCSDPCPVGFSKIQGEGCCWACIQCAGNQYLKDEQTCEDCPEGSKPIENKTFCEPLPVLHLEWNSVWVILPIVFSSTGIICTIIVLAVFIRYNSTPVIMASGRELCYVLLIGILMAYVTSLLMLVRPSTVLCTIRRLGLGVSLCLIYAAMLTKTNRIYRIFSRGIKAMVKRPGYTSPRSQIFICLALVSVQVVGGLTWLGFEKPGTDYILQHNDILVLKCRTSQIAIIVSLMYNILLIILCTVYGIKTRKIPQNFNEAKCIAFTMYSTCIVWLAFIPIYFGASSDFKIEVTSLCMCVSISASVALVCLFAPKLYIVLFQPHKNVRQGATSASNSKSALSALPYCGRQNSFGSFPFQNGGMNVNPAPIPVTQPTQTVNTTINDVFSDSLEDLSCDENSAINNENNMTEADI</sequence>
<evidence type="ECO:0000256" key="10">
    <source>
        <dbReference type="ARBA" id="ARBA00023224"/>
    </source>
</evidence>
<dbReference type="EMBL" id="JARBDR010000918">
    <property type="protein sequence ID" value="KAJ8302356.1"/>
    <property type="molecule type" value="Genomic_DNA"/>
</dbReference>
<dbReference type="Pfam" id="PF07562">
    <property type="entry name" value="NCD3G"/>
    <property type="match status" value="1"/>
</dbReference>
<evidence type="ECO:0000256" key="5">
    <source>
        <dbReference type="ARBA" id="ARBA00022989"/>
    </source>
</evidence>
<dbReference type="Pfam" id="PF00003">
    <property type="entry name" value="7tm_3"/>
    <property type="match status" value="1"/>
</dbReference>
<keyword evidence="3" id="KW-1003">Cell membrane</keyword>
<dbReference type="InterPro" id="IPR000337">
    <property type="entry name" value="GPCR_3"/>
</dbReference>
<feature type="transmembrane region" description="Helical" evidence="11">
    <location>
        <begin position="571"/>
        <end position="598"/>
    </location>
</feature>
<dbReference type="InterPro" id="IPR050726">
    <property type="entry name" value="mGluR"/>
</dbReference>
<evidence type="ECO:0000256" key="1">
    <source>
        <dbReference type="ARBA" id="ARBA00004651"/>
    </source>
</evidence>
<dbReference type="PRINTS" id="PR00248">
    <property type="entry name" value="GPCRMGR"/>
</dbReference>
<feature type="transmembrane region" description="Helical" evidence="11">
    <location>
        <begin position="642"/>
        <end position="663"/>
    </location>
</feature>
<dbReference type="PROSITE" id="PS00979">
    <property type="entry name" value="G_PROTEIN_RECEP_F3_1"/>
    <property type="match status" value="1"/>
</dbReference>
<evidence type="ECO:0000256" key="4">
    <source>
        <dbReference type="ARBA" id="ARBA00022692"/>
    </source>
</evidence>
<evidence type="ECO:0000256" key="8">
    <source>
        <dbReference type="ARBA" id="ARBA00023170"/>
    </source>
</evidence>
<keyword evidence="15" id="KW-1185">Reference proteome</keyword>
<keyword evidence="4 11" id="KW-0812">Transmembrane</keyword>
<dbReference type="InterPro" id="IPR017979">
    <property type="entry name" value="GPCR_3_CS"/>
</dbReference>
<feature type="transmembrane region" description="Helical" evidence="11">
    <location>
        <begin position="763"/>
        <end position="783"/>
    </location>
</feature>
<keyword evidence="9" id="KW-0325">Glycoprotein</keyword>
<keyword evidence="8" id="KW-0675">Receptor</keyword>
<organism evidence="14 15">
    <name type="scientific">Tegillarca granosa</name>
    <name type="common">Malaysian cockle</name>
    <name type="synonym">Anadara granosa</name>
    <dbReference type="NCBI Taxonomy" id="220873"/>
    <lineage>
        <taxon>Eukaryota</taxon>
        <taxon>Metazoa</taxon>
        <taxon>Spiralia</taxon>
        <taxon>Lophotrochozoa</taxon>
        <taxon>Mollusca</taxon>
        <taxon>Bivalvia</taxon>
        <taxon>Autobranchia</taxon>
        <taxon>Pteriomorphia</taxon>
        <taxon>Arcoida</taxon>
        <taxon>Arcoidea</taxon>
        <taxon>Arcidae</taxon>
        <taxon>Tegillarca</taxon>
    </lineage>
</organism>
<dbReference type="InterPro" id="IPR000162">
    <property type="entry name" value="GPCR_3_mtglu_rcpt"/>
</dbReference>
<dbReference type="Gene3D" id="2.10.50.30">
    <property type="entry name" value="GPCR, family 3, nine cysteines domain"/>
    <property type="match status" value="1"/>
</dbReference>
<comment type="caution">
    <text evidence="14">The sequence shown here is derived from an EMBL/GenBank/DDBJ whole genome shotgun (WGS) entry which is preliminary data.</text>
</comment>
<evidence type="ECO:0000256" key="7">
    <source>
        <dbReference type="ARBA" id="ARBA00023136"/>
    </source>
</evidence>
<dbReference type="InterPro" id="IPR017978">
    <property type="entry name" value="GPCR_3_C"/>
</dbReference>
<accession>A0ABQ9ED59</accession>
<dbReference type="CDD" id="cd15934">
    <property type="entry name" value="7tmC_mGluRs_group2_3"/>
    <property type="match status" value="1"/>
</dbReference>
<protein>
    <recommendedName>
        <fullName evidence="13">G-protein coupled receptors family 3 profile domain-containing protein</fullName>
    </recommendedName>
</protein>
<dbReference type="PROSITE" id="PS00980">
    <property type="entry name" value="G_PROTEIN_RECEP_F3_2"/>
    <property type="match status" value="1"/>
</dbReference>
<dbReference type="PROSITE" id="PS00981">
    <property type="entry name" value="G_PROTEIN_RECEP_F3_3"/>
    <property type="match status" value="1"/>
</dbReference>
<keyword evidence="6" id="KW-0297">G-protein coupled receptor</keyword>
<feature type="chain" id="PRO_5045475493" description="G-protein coupled receptors family 3 profile domain-containing protein" evidence="12">
    <location>
        <begin position="19"/>
        <end position="915"/>
    </location>
</feature>
<dbReference type="InterPro" id="IPR001828">
    <property type="entry name" value="ANF_lig-bd_rcpt"/>
</dbReference>
<comment type="similarity">
    <text evidence="2">Belongs to the G-protein coupled receptor 3 family.</text>
</comment>
<evidence type="ECO:0000256" key="12">
    <source>
        <dbReference type="SAM" id="SignalP"/>
    </source>
</evidence>
<dbReference type="Gene3D" id="3.40.50.2300">
    <property type="match status" value="2"/>
</dbReference>
<comment type="subcellular location">
    <subcellularLocation>
        <location evidence="1">Cell membrane</location>
        <topology evidence="1">Multi-pass membrane protein</topology>
    </subcellularLocation>
</comment>
<dbReference type="Proteomes" id="UP001217089">
    <property type="component" value="Unassembled WGS sequence"/>
</dbReference>
<keyword evidence="10" id="KW-0807">Transducer</keyword>
<dbReference type="PROSITE" id="PS50259">
    <property type="entry name" value="G_PROTEIN_RECEP_F3_4"/>
    <property type="match status" value="1"/>
</dbReference>
<keyword evidence="7 11" id="KW-0472">Membrane</keyword>
<feature type="transmembrane region" description="Helical" evidence="11">
    <location>
        <begin position="684"/>
        <end position="706"/>
    </location>
</feature>
<keyword evidence="12" id="KW-0732">Signal</keyword>
<evidence type="ECO:0000256" key="2">
    <source>
        <dbReference type="ARBA" id="ARBA00007242"/>
    </source>
</evidence>
<feature type="transmembrane region" description="Helical" evidence="11">
    <location>
        <begin position="795"/>
        <end position="820"/>
    </location>
</feature>
<feature type="transmembrane region" description="Helical" evidence="11">
    <location>
        <begin position="610"/>
        <end position="630"/>
    </location>
</feature>
<evidence type="ECO:0000313" key="15">
    <source>
        <dbReference type="Proteomes" id="UP001217089"/>
    </source>
</evidence>
<dbReference type="InterPro" id="IPR028082">
    <property type="entry name" value="Peripla_BP_I"/>
</dbReference>
<name>A0ABQ9ED59_TEGGR</name>
<dbReference type="InterPro" id="IPR038550">
    <property type="entry name" value="GPCR_3_9-Cys_sf"/>
</dbReference>
<evidence type="ECO:0000259" key="13">
    <source>
        <dbReference type="PROSITE" id="PS50259"/>
    </source>
</evidence>
<evidence type="ECO:0000313" key="14">
    <source>
        <dbReference type="EMBL" id="KAJ8302356.1"/>
    </source>
</evidence>
<evidence type="ECO:0000256" key="6">
    <source>
        <dbReference type="ARBA" id="ARBA00023040"/>
    </source>
</evidence>
<feature type="transmembrane region" description="Helical" evidence="11">
    <location>
        <begin position="730"/>
        <end position="751"/>
    </location>
</feature>
<dbReference type="SUPFAM" id="SSF53822">
    <property type="entry name" value="Periplasmic binding protein-like I"/>
    <property type="match status" value="1"/>
</dbReference>
<gene>
    <name evidence="14" type="ORF">KUTeg_021343</name>
</gene>
<evidence type="ECO:0000256" key="11">
    <source>
        <dbReference type="SAM" id="Phobius"/>
    </source>
</evidence>
<evidence type="ECO:0000256" key="3">
    <source>
        <dbReference type="ARBA" id="ARBA00022475"/>
    </source>
</evidence>
<dbReference type="PRINTS" id="PR00593">
    <property type="entry name" value="MTABOTROPICR"/>
</dbReference>
<feature type="signal peptide" evidence="12">
    <location>
        <begin position="1"/>
        <end position="18"/>
    </location>
</feature>
<dbReference type="InterPro" id="IPR011500">
    <property type="entry name" value="GPCR_3_9-Cys_dom"/>
</dbReference>
<dbReference type="PANTHER" id="PTHR24060">
    <property type="entry name" value="METABOTROPIC GLUTAMATE RECEPTOR"/>
    <property type="match status" value="1"/>
</dbReference>
<dbReference type="Pfam" id="PF01094">
    <property type="entry name" value="ANF_receptor"/>
    <property type="match status" value="1"/>
</dbReference>
<feature type="domain" description="G-protein coupled receptors family 3 profile" evidence="13">
    <location>
        <begin position="572"/>
        <end position="837"/>
    </location>
</feature>
<reference evidence="14 15" key="1">
    <citation type="submission" date="2022-12" db="EMBL/GenBank/DDBJ databases">
        <title>Chromosome-level genome of Tegillarca granosa.</title>
        <authorList>
            <person name="Kim J."/>
        </authorList>
    </citation>
    <scope>NUCLEOTIDE SEQUENCE [LARGE SCALE GENOMIC DNA]</scope>
    <source>
        <strain evidence="14">Teg-2019</strain>
        <tissue evidence="14">Adductor muscle</tissue>
    </source>
</reference>
<proteinExistence type="inferred from homology"/>